<feature type="compositionally biased region" description="Basic and acidic residues" evidence="2">
    <location>
        <begin position="762"/>
        <end position="782"/>
    </location>
</feature>
<feature type="compositionally biased region" description="Basic and acidic residues" evidence="2">
    <location>
        <begin position="721"/>
        <end position="734"/>
    </location>
</feature>
<feature type="region of interest" description="Disordered" evidence="2">
    <location>
        <begin position="992"/>
        <end position="1018"/>
    </location>
</feature>
<feature type="region of interest" description="Disordered" evidence="2">
    <location>
        <begin position="1209"/>
        <end position="1289"/>
    </location>
</feature>
<feature type="compositionally biased region" description="Basic and acidic residues" evidence="2">
    <location>
        <begin position="2802"/>
        <end position="2821"/>
    </location>
</feature>
<feature type="compositionally biased region" description="Basic and acidic residues" evidence="2">
    <location>
        <begin position="4464"/>
        <end position="4495"/>
    </location>
</feature>
<feature type="coiled-coil region" evidence="1">
    <location>
        <begin position="1510"/>
        <end position="1543"/>
    </location>
</feature>
<feature type="region of interest" description="Disordered" evidence="2">
    <location>
        <begin position="2073"/>
        <end position="2102"/>
    </location>
</feature>
<feature type="region of interest" description="Disordered" evidence="2">
    <location>
        <begin position="338"/>
        <end position="376"/>
    </location>
</feature>
<feature type="compositionally biased region" description="Basic and acidic residues" evidence="2">
    <location>
        <begin position="2142"/>
        <end position="2161"/>
    </location>
</feature>
<feature type="compositionally biased region" description="Basic and acidic residues" evidence="2">
    <location>
        <begin position="158"/>
        <end position="168"/>
    </location>
</feature>
<feature type="compositionally biased region" description="Basic and acidic residues" evidence="2">
    <location>
        <begin position="1836"/>
        <end position="1846"/>
    </location>
</feature>
<feature type="region of interest" description="Disordered" evidence="2">
    <location>
        <begin position="4101"/>
        <end position="4120"/>
    </location>
</feature>
<keyword evidence="1" id="KW-0175">Coiled coil</keyword>
<feature type="compositionally biased region" description="Basic and acidic residues" evidence="2">
    <location>
        <begin position="2512"/>
        <end position="2530"/>
    </location>
</feature>
<reference evidence="3" key="1">
    <citation type="submission" date="2016-02" db="EMBL/GenBank/DDBJ databases">
        <title>WGS assembly of Manihot esculenta.</title>
        <authorList>
            <person name="Bredeson J.V."/>
            <person name="Prochnik S.E."/>
            <person name="Lyons J.B."/>
            <person name="Schmutz J."/>
            <person name="Grimwood J."/>
            <person name="Vrebalov J."/>
            <person name="Bart R.S."/>
            <person name="Amuge T."/>
            <person name="Ferguson M.E."/>
            <person name="Green R."/>
            <person name="Putnam N."/>
            <person name="Stites J."/>
            <person name="Rounsley S."/>
            <person name="Rokhsar D.S."/>
        </authorList>
    </citation>
    <scope>NUCLEOTIDE SEQUENCE [LARGE SCALE GENOMIC DNA]</scope>
    <source>
        <tissue evidence="3">Leaf</tissue>
    </source>
</reference>
<feature type="compositionally biased region" description="Polar residues" evidence="2">
    <location>
        <begin position="2501"/>
        <end position="2511"/>
    </location>
</feature>
<dbReference type="PANTHER" id="PTHR35511">
    <property type="entry name" value="A-KINASE ANCHOR-LIKE PROTEIN"/>
    <property type="match status" value="1"/>
</dbReference>
<feature type="compositionally biased region" description="Basic and acidic residues" evidence="2">
    <location>
        <begin position="2223"/>
        <end position="2238"/>
    </location>
</feature>
<feature type="compositionally biased region" description="Basic and acidic residues" evidence="2">
    <location>
        <begin position="2326"/>
        <end position="2391"/>
    </location>
</feature>
<feature type="compositionally biased region" description="Acidic residues" evidence="2">
    <location>
        <begin position="1847"/>
        <end position="1858"/>
    </location>
</feature>
<feature type="compositionally biased region" description="Basic and acidic residues" evidence="2">
    <location>
        <begin position="514"/>
        <end position="534"/>
    </location>
</feature>
<feature type="compositionally biased region" description="Basic and acidic residues" evidence="2">
    <location>
        <begin position="2455"/>
        <end position="2485"/>
    </location>
</feature>
<feature type="compositionally biased region" description="Basic and acidic residues" evidence="2">
    <location>
        <begin position="3201"/>
        <end position="3216"/>
    </location>
</feature>
<feature type="compositionally biased region" description="Basic and acidic residues" evidence="2">
    <location>
        <begin position="3754"/>
        <end position="3771"/>
    </location>
</feature>
<feature type="region of interest" description="Disordered" evidence="2">
    <location>
        <begin position="2210"/>
        <end position="2238"/>
    </location>
</feature>
<feature type="region of interest" description="Disordered" evidence="2">
    <location>
        <begin position="2782"/>
        <end position="2821"/>
    </location>
</feature>
<feature type="region of interest" description="Disordered" evidence="2">
    <location>
        <begin position="2309"/>
        <end position="2488"/>
    </location>
</feature>
<feature type="compositionally biased region" description="Basic and acidic residues" evidence="2">
    <location>
        <begin position="175"/>
        <end position="226"/>
    </location>
</feature>
<feature type="compositionally biased region" description="Basic and acidic residues" evidence="2">
    <location>
        <begin position="3159"/>
        <end position="3173"/>
    </location>
</feature>
<feature type="compositionally biased region" description="Basic and acidic residues" evidence="2">
    <location>
        <begin position="4107"/>
        <end position="4120"/>
    </location>
</feature>
<feature type="region of interest" description="Disordered" evidence="2">
    <location>
        <begin position="1361"/>
        <end position="1401"/>
    </location>
</feature>
<feature type="compositionally biased region" description="Polar residues" evidence="2">
    <location>
        <begin position="2539"/>
        <end position="2549"/>
    </location>
</feature>
<feature type="compositionally biased region" description="Basic and acidic residues" evidence="2">
    <location>
        <begin position="2873"/>
        <end position="2901"/>
    </location>
</feature>
<feature type="compositionally biased region" description="Basic and acidic residues" evidence="2">
    <location>
        <begin position="1"/>
        <end position="26"/>
    </location>
</feature>
<feature type="compositionally biased region" description="Basic and acidic residues" evidence="2">
    <location>
        <begin position="2580"/>
        <end position="2601"/>
    </location>
</feature>
<feature type="region of interest" description="Disordered" evidence="2">
    <location>
        <begin position="3269"/>
        <end position="3301"/>
    </location>
</feature>
<evidence type="ECO:0000256" key="1">
    <source>
        <dbReference type="SAM" id="Coils"/>
    </source>
</evidence>
<feature type="region of interest" description="Disordered" evidence="2">
    <location>
        <begin position="2745"/>
        <end position="2768"/>
    </location>
</feature>
<feature type="compositionally biased region" description="Basic and acidic residues" evidence="2">
    <location>
        <begin position="1947"/>
        <end position="1977"/>
    </location>
</feature>
<feature type="compositionally biased region" description="Basic and acidic residues" evidence="2">
    <location>
        <begin position="2955"/>
        <end position="2987"/>
    </location>
</feature>
<feature type="compositionally biased region" description="Low complexity" evidence="2">
    <location>
        <begin position="1776"/>
        <end position="1785"/>
    </location>
</feature>
<feature type="region of interest" description="Disordered" evidence="2">
    <location>
        <begin position="1071"/>
        <end position="1123"/>
    </location>
</feature>
<feature type="region of interest" description="Disordered" evidence="2">
    <location>
        <begin position="608"/>
        <end position="648"/>
    </location>
</feature>
<feature type="region of interest" description="Disordered" evidence="2">
    <location>
        <begin position="1947"/>
        <end position="2022"/>
    </location>
</feature>
<feature type="compositionally biased region" description="Basic and acidic residues" evidence="2">
    <location>
        <begin position="2908"/>
        <end position="2934"/>
    </location>
</feature>
<feature type="compositionally biased region" description="Basic and acidic residues" evidence="2">
    <location>
        <begin position="72"/>
        <end position="95"/>
    </location>
</feature>
<feature type="compositionally biased region" description="Basic and acidic residues" evidence="2">
    <location>
        <begin position="340"/>
        <end position="349"/>
    </location>
</feature>
<feature type="compositionally biased region" description="Basic and acidic residues" evidence="2">
    <location>
        <begin position="2994"/>
        <end position="3026"/>
    </location>
</feature>
<feature type="compositionally biased region" description="Polar residues" evidence="2">
    <location>
        <begin position="4558"/>
        <end position="4569"/>
    </location>
</feature>
<name>A0A2C9U757_MANES</name>
<feature type="region of interest" description="Disordered" evidence="2">
    <location>
        <begin position="1"/>
        <end position="53"/>
    </location>
</feature>
<organism evidence="3">
    <name type="scientific">Manihot esculenta</name>
    <name type="common">Cassava</name>
    <name type="synonym">Jatropha manihot</name>
    <dbReference type="NCBI Taxonomy" id="3983"/>
    <lineage>
        <taxon>Eukaryota</taxon>
        <taxon>Viridiplantae</taxon>
        <taxon>Streptophyta</taxon>
        <taxon>Embryophyta</taxon>
        <taxon>Tracheophyta</taxon>
        <taxon>Spermatophyta</taxon>
        <taxon>Magnoliopsida</taxon>
        <taxon>eudicotyledons</taxon>
        <taxon>Gunneridae</taxon>
        <taxon>Pentapetalae</taxon>
        <taxon>rosids</taxon>
        <taxon>fabids</taxon>
        <taxon>Malpighiales</taxon>
        <taxon>Euphorbiaceae</taxon>
        <taxon>Crotonoideae</taxon>
        <taxon>Manihoteae</taxon>
        <taxon>Manihot</taxon>
    </lineage>
</organism>
<feature type="compositionally biased region" description="Basic and acidic residues" evidence="2">
    <location>
        <begin position="1755"/>
        <end position="1773"/>
    </location>
</feature>
<feature type="region of interest" description="Disordered" evidence="2">
    <location>
        <begin position="762"/>
        <end position="797"/>
    </location>
</feature>
<feature type="compositionally biased region" description="Polar residues" evidence="2">
    <location>
        <begin position="1630"/>
        <end position="1664"/>
    </location>
</feature>
<feature type="compositionally biased region" description="Acidic residues" evidence="2">
    <location>
        <begin position="783"/>
        <end position="797"/>
    </location>
</feature>
<feature type="region of interest" description="Disordered" evidence="2">
    <location>
        <begin position="688"/>
        <end position="744"/>
    </location>
</feature>
<feature type="compositionally biased region" description="Basic and acidic residues" evidence="2">
    <location>
        <begin position="2410"/>
        <end position="2431"/>
    </location>
</feature>
<feature type="compositionally biased region" description="Acidic residues" evidence="2">
    <location>
        <begin position="1576"/>
        <end position="1596"/>
    </location>
</feature>
<feature type="region of interest" description="Disordered" evidence="2">
    <location>
        <begin position="4532"/>
        <end position="4569"/>
    </location>
</feature>
<dbReference type="EMBL" id="CM004403">
    <property type="protein sequence ID" value="OAY25676.1"/>
    <property type="molecule type" value="Genomic_DNA"/>
</dbReference>
<feature type="compositionally biased region" description="Acidic residues" evidence="2">
    <location>
        <begin position="700"/>
        <end position="720"/>
    </location>
</feature>
<feature type="compositionally biased region" description="Polar residues" evidence="2">
    <location>
        <begin position="1700"/>
        <end position="1712"/>
    </location>
</feature>
<feature type="region of interest" description="Disordered" evidence="2">
    <location>
        <begin position="858"/>
        <end position="889"/>
    </location>
</feature>
<accession>A0A2C9U757</accession>
<feature type="compositionally biased region" description="Basic and acidic residues" evidence="2">
    <location>
        <begin position="1366"/>
        <end position="1380"/>
    </location>
</feature>
<feature type="compositionally biased region" description="Low complexity" evidence="2">
    <location>
        <begin position="2440"/>
        <end position="2454"/>
    </location>
</feature>
<feature type="compositionally biased region" description="Basic and acidic residues" evidence="2">
    <location>
        <begin position="281"/>
        <end position="299"/>
    </location>
</feature>
<feature type="region of interest" description="Disordered" evidence="2">
    <location>
        <begin position="1422"/>
        <end position="1447"/>
    </location>
</feature>
<feature type="coiled-coil region" evidence="1">
    <location>
        <begin position="3645"/>
        <end position="3672"/>
    </location>
</feature>
<sequence>MPYQAEKEMPENEKQIQKDEKFKAAAEEMETKEDEVISEKKKKAEKDETSCEISDATEISLKMDKIEEPRLRFGEEEIREERISDHNEENTKTIGKETIGLQKYEGDGPKENEDAELTTSKEASIAEASSGHNEETMVHIPELTVHDLETNVEQRTEACLKNENDKTWSTETAVTEEKSGKKTSEGVQEKKEERCSSFLEENKSPDEDEIVENKGSEKEGIEHEAIEETSQTLRESIDIIENEGEASSAIIERVDVTLATDTSRIQEDDVLQVGDKVEETFSHKMKEEKQDTNENKKDMTPIIGESQEKDHVDIPGVTQTEEKCLQKAEETQVSNVVQEKWSKDVKENPQEEGQTEILEKAQGDGSGGENITNEMIPEQKLENLLVNHKEGRENIDEQVTVTETLATESIHDIGHTVIAAEDINEALTASGQSKDEPENEEIKTTLEMASMETEKIASGECPETIACAKEDTSIKNVEEMCLEEVDKTQVSNVVQENWTEDVKENPQEEGQIEIPKKAEADCSEGENVKDEMTREQKLDSMLVNHKEDKEDIDEQLDVTKALAEKSRHIAHPVIVVEDINDALTAPGHSIDEPGNEEIKASLEKASEEIETTASGECSETIACPKEDTSIKNEEESSDRKDKEEKSMDTGAIREIGILKLENLQPKELNEKVEIKEVEIPNKSLHELTATHSLEKKTGQLEDEELSVVSEEPQDQVEEEEKSVKVDAIRDDGTPKIENPQSTQVNEKIEMAEVEIQNKSIDELNETHSLKQERGPVEGKELGEISEFEPQDQVEEEEKSVVIDMIRDDGIPKVENLSPAEVNEKTDVTEVEISNKSIGEFSSTHSMEREILLGEDEELMEVSNSKPQDQVQEANEAGTQEGNHDKHNYSACERTKEVNLELTEPSSETSTAKIEKLEEAGAYDSKEKLEIKDAPTSIEEQNFQAACLPEVVITLEGEKEEAKSIKNEEITGTREVNDVQNIKGNIMHLPSEVTDEETVQSSEQIESEVHISTGEDTIGQIVEGNNNEDISQESVEECAVKNVQNDEKNSDKSVITEIFHENETVKTVDYIANEAEQNDERPNPTLQSSLVDSMQSEHLTSHEVSSAGETVEDASSIQKDEYKENYTAQIEVEEHNEEKDKEDLETIMKTSHNTVGQIVEDNNNEDISQESVEECAVKNIHNDKKNSDKSIIKEVFQETETVKTVDYIANEAKQNDERPNSTLESSLVESTQSKNLTSHAVSSAGETVEDVSSIKKDEYKENYTGQIEVEEHNEEKKEEDLETTFQDNEPRENIKQLLNAISEETEAGVLSKMDNTAEERLEGTQDIERGIRMVTEEEITNESHIKSLSQQSVEQDQIKNFQNDDIGAEKSNTEKFEESKTAGRGKSIAHETNQIEESLPTSMVKEVESLQVEDKNIQVEASLEEKKEDGSSINMNEANASHARLEEDTMNIDVEKSKTDDFYHETNQNDESINSSTSLAKEAESLQGEGKNIPVEASLEEKKETCSSIKMDEVNGNNAQLEELEEQNEELLKSEEDSEQILKKIEPGEKLEQPITVVYAEREAVTWTEMANNTDAEITENPEDNVEGEMPKEEDDTKEYIIDERDIGSLSKECIEQGMLENFHNDEINAEASNQEIFKETPTSKTGESIALGTNENNENCNATHPTAPMKEKESLQSKVENINPTEVLPEDTTEEDESLTKASTDSDNNTESAEAMKNGEKERSQGEENREPELQKNETEEPPESSSNVITAKSETGKISEKANDIIIEKEVEAIQNTEETVQNDNNEEENEDIESKIQKVPTREDLKPEAKTCITNVSVKSEAVEIKPITSEIDVEGKHTSNKTEEELEKEEIEEVNNDTKPACLNEYNKIYITTEAHATRDISPQLAEEETALVNKGEKEEERPKMETQEVLDTQKLVLEEVNVMKDKSKEPAIAIAGEMEVVPEKEMHEITRSSKDEDIGKQIIEEGSATKDNVDVPVRGTDEEDPMRKVKEDESGTMKSKEEIKSFNSEPSEQIASRGYEIENQFNSMKDKEEPNMGLYPVEESEEGMLLKEGKESLVEVVFLESQSKEDTLMKEESHVNDSNNESVMEVTKETSVEGVEFEVEAKRQLESSGSYTKEKGPVSIVAKGNTLDGFDINAPRDDASTLVEKRDHDRPQEADEAEEDIKHDIQNQALIAGSDIQSELIISATFSGKISDDNLMECSKMSTKDSELITSQESKPVDENSSKHPTAHENIEIALISQATEPTHNEVTAAEEVSRLGLVDTGIENTNEEARSYESEDLHQNLELHNEQILSKPEDIEILKTEETGELVDQGEVCNSKTSEDETSKCTESINADRKETIPEEDCAKKSEDKEDDAKDSSKNCSLKKDDSVDKEAVELAEEKELEATQSKNYGIPTEENLESEESSKKLDCTSEVVKRDQSHETILETNLNTVEENIISESVEQSSQESQEHQETEEKAESKLEAEDHIKETQNADETTKAAILTEEVREFSLISTESLKATDSNKQTEKVSSEVQEAKEKEERELGDEDSENTASLSPTIPTKESEEKTKEQNKEGADSGYDKIKATTVVKEVLSDDRMDSKIPSDESKPHAVEVEASQQHIMVPEENPSSLASQLPPDDHESIKQETTTMGNANLDDTEDSGKVSDVVYGFSKRSVEELHTDEIREEIKEASETVDKSHSDETVAGIEVATDQTLQEEITKEHETPSLAMPCKEEEQGITATFENMGEKIEKVGIIKDEMPENSTALETTEDRCLDVEKGEPLDKVKEEIKEVSETALKSKHEVAMEDEGSDDKEEKSEEQHRTESGALLFKEHELEYSANIEKIEESIKEVELLVGGSKTNEEIFLPKEESRDLIVSQLNLELCKDKEESPNEAQREQDGTSLETEEKKESSDSILKSNSRDNEEHKSEISSDKTDTIEKLEEQNKTLSSSLLSKEQEDGTSAKIKSAEENKEREMLEDKSEAINDVFLQKEDPRELEVSQLEFQPDKDAKEESPNEIHDRQDGAIDVTKEAIKEVSESALQPSSEDHAEAAENEIVSDQSLSADKLHEQNQTASSGLLSKEQQHSISTNIDRIEEKEMEVKVLEIAPKETGEGYIKKEETRELKPSQLDLQIDNDMKDDGLELIHEAEYASHGTPDEHLKLQPELGQEIRDAEHPSESGKISESEITGPFEKTSNLKIEVNEESPEPESDVQGHEVFTESEETEIKEKHLEATTLDLMEKENQGEKTTGANQIIHNDVTNEQIMEEDDAKKCEEIINGEDGAKESHQDHEIKGEKNLGDEALTKAKQDETISTEKETVENLQQVAADNILVEEAAKIIYQEREMKDKEIPGDEKLAKEKQNEEISAGKGIIENLHHDVNENILDEEKTEEIHQEHEIKGDEILGDNMLAKEMQSEEMITEKGTVENLHQVVVNNLSKEAIEEIHQEHKIKVEESQGDNEVTNEQIMEENDAKKCEEITNGEEGAKESCKDHEINGEESLGDDALAKATQDETISTEKETVENHQQAVVNSILVEEATKIIHQEHEMKDEENLGDETKEKQNEEVSVGKGIIENLHQDVVENILGEEETIEIHQEHEIKGEEIVGDKVLAKEMQSEALCKEIVESNASETLQKHISKEKGIVEKLQEAIVDDISSEAATEEILQEQEIKVEESQEEDKVTNEQILGANEAKNCGKITYIEEGNKESHLDHEIKGEESLGDEALIKATQNELVSTDMEAFENLQQVVTDNILVEDVMKDEEIPRNEILGKEEQNEEISTKKGTTENLHQGGVENILGHQEHEIKGEEIPGDKVLAKEVEIVKTNASETLQKQINAEKGTVDNLHQAVVDNISSEEATKEINQEHEIKVEKTQRDDEVTNEQIMEENHEETEIIHDEEGAKASHQDHEVRGPGDETLTKGTQDEEISKKKETAEVIQQAIIGNNLVEEAIKMVHQEHEMKDEETLREKTLAKEIQSEVTSPEKGVMENIHQGISDTISSEGAIKEIHQENEIKSEEILADLELPGKMQSEVLWKEITKTDTSETFQKHTNAEKGTTENLQQVAVDNISGEKAIDKIQQERGVKSEENLEDNEVTDKQIMEDNDAKNCEAITYGEGGTKQSHQDHEIRSEESQGYEELTKEIQNEMISTEKGTAKSLQQAVADNNLVKEGTKMICQEHEMTEEGIQGDKILAKETQNEVLCKEIRMTDSSDTTENQINTEKGTIVNLHQGVDENISGEEATKEIHQEHEIKGEDILGDKMLAEVIQSEVLHKEIQKTDASETIEKHISTKIVIVENFHQAVQNENAEVHFPDETECRKTENAERKLNIESQGDETISRDCITDATTATEKELDVDTSRIEVAIGLPKASETMKDIHQEEKTSDGTLENQSLREVEPETMVSMGEKDVQQVLKEPVAETIQVTQIGGSQPVYATDVDLELKRVDHGTKDIVDEKDGKAIEEIVPRDSAKLSLFDMMQKSTRERQEARESAEEKEPKARKEELEQTEKAKSDEEEDDEREEQKKDDSGSDAPVIVEASRDIEIKVAHKKSHNILSGVGSKVKHSISKVKKAITGKSSHPKQQSPK</sequence>
<evidence type="ECO:0000313" key="3">
    <source>
        <dbReference type="EMBL" id="OAY25676.1"/>
    </source>
</evidence>
<feature type="region of interest" description="Disordered" evidence="2">
    <location>
        <begin position="3159"/>
        <end position="3216"/>
    </location>
</feature>
<feature type="region of interest" description="Disordered" evidence="2">
    <location>
        <begin position="3754"/>
        <end position="3778"/>
    </location>
</feature>
<feature type="region of interest" description="Disordered" evidence="2">
    <location>
        <begin position="1630"/>
        <end position="1796"/>
    </location>
</feature>
<feature type="region of interest" description="Disordered" evidence="2">
    <location>
        <begin position="4455"/>
        <end position="4520"/>
    </location>
</feature>
<feature type="compositionally biased region" description="Polar residues" evidence="2">
    <location>
        <begin position="2009"/>
        <end position="2018"/>
    </location>
</feature>
<feature type="region of interest" description="Disordered" evidence="2">
    <location>
        <begin position="281"/>
        <end position="314"/>
    </location>
</feature>
<feature type="compositionally biased region" description="Polar residues" evidence="2">
    <location>
        <begin position="861"/>
        <end position="880"/>
    </location>
</feature>
<feature type="compositionally biased region" description="Basic and acidic residues" evidence="2">
    <location>
        <begin position="1989"/>
        <end position="2008"/>
    </location>
</feature>
<feature type="compositionally biased region" description="Basic and acidic residues" evidence="2">
    <location>
        <begin position="1717"/>
        <end position="1739"/>
    </location>
</feature>
<feature type="region of interest" description="Disordered" evidence="2">
    <location>
        <begin position="2873"/>
        <end position="3083"/>
    </location>
</feature>
<feature type="compositionally biased region" description="Basic and acidic residues" evidence="2">
    <location>
        <begin position="2550"/>
        <end position="2572"/>
    </location>
</feature>
<feature type="region of interest" description="Disordered" evidence="2">
    <location>
        <begin position="2501"/>
        <end position="2604"/>
    </location>
</feature>
<feature type="region of interest" description="Disordered" evidence="2">
    <location>
        <begin position="72"/>
        <end position="136"/>
    </location>
</feature>
<feature type="compositionally biased region" description="Basic residues" evidence="2">
    <location>
        <begin position="4544"/>
        <end position="4556"/>
    </location>
</feature>
<feature type="region of interest" description="Disordered" evidence="2">
    <location>
        <begin position="158"/>
        <end position="231"/>
    </location>
</feature>
<feature type="compositionally biased region" description="Polar residues" evidence="2">
    <location>
        <begin position="1464"/>
        <end position="1478"/>
    </location>
</feature>
<feature type="region of interest" description="Disordered" evidence="2">
    <location>
        <begin position="498"/>
        <end position="534"/>
    </location>
</feature>
<feature type="region of interest" description="Disordered" evidence="2">
    <location>
        <begin position="2131"/>
        <end position="2170"/>
    </location>
</feature>
<feature type="compositionally biased region" description="Basic and acidic residues" evidence="2">
    <location>
        <begin position="2073"/>
        <end position="2083"/>
    </location>
</feature>
<feature type="compositionally biased region" description="Polar residues" evidence="2">
    <location>
        <begin position="1219"/>
        <end position="1244"/>
    </location>
</feature>
<feature type="region of interest" description="Disordered" evidence="2">
    <location>
        <begin position="1836"/>
        <end position="1860"/>
    </location>
</feature>
<feature type="compositionally biased region" description="Basic and acidic residues" evidence="2">
    <location>
        <begin position="1268"/>
        <end position="1278"/>
    </location>
</feature>
<feature type="compositionally biased region" description="Polar residues" evidence="2">
    <location>
        <begin position="1083"/>
        <end position="1116"/>
    </location>
</feature>
<feature type="compositionally biased region" description="Basic and acidic residues" evidence="2">
    <location>
        <begin position="2758"/>
        <end position="2768"/>
    </location>
</feature>
<feature type="region of interest" description="Disordered" evidence="2">
    <location>
        <begin position="1463"/>
        <end position="1498"/>
    </location>
</feature>
<feature type="compositionally biased region" description="Basic and acidic residues" evidence="2">
    <location>
        <begin position="624"/>
        <end position="647"/>
    </location>
</feature>
<protein>
    <submittedName>
        <fullName evidence="3">Uncharacterized protein</fullName>
    </submittedName>
</protein>
<feature type="compositionally biased region" description="Acidic residues" evidence="2">
    <location>
        <begin position="1688"/>
        <end position="1697"/>
    </location>
</feature>
<feature type="compositionally biased region" description="Polar residues" evidence="2">
    <location>
        <begin position="1389"/>
        <end position="1400"/>
    </location>
</feature>
<evidence type="ECO:0000256" key="2">
    <source>
        <dbReference type="SAM" id="MobiDB-lite"/>
    </source>
</evidence>
<feature type="compositionally biased region" description="Basic and acidic residues" evidence="2">
    <location>
        <begin position="2782"/>
        <end position="2793"/>
    </location>
</feature>
<dbReference type="PANTHER" id="PTHR35511:SF2">
    <property type="entry name" value="A-KINASE ANCHOR-LIKE PROTEIN"/>
    <property type="match status" value="1"/>
</dbReference>
<gene>
    <name evidence="3" type="ORF">MANES_17G112400</name>
</gene>
<feature type="region of interest" description="Disordered" evidence="2">
    <location>
        <begin position="1570"/>
        <end position="1597"/>
    </location>
</feature>
<feature type="region of interest" description="Disordered" evidence="2">
    <location>
        <begin position="3885"/>
        <end position="3917"/>
    </location>
</feature>
<feature type="compositionally biased region" description="Basic and acidic residues" evidence="2">
    <location>
        <begin position="34"/>
        <end position="49"/>
    </location>
</feature>
<proteinExistence type="predicted"/>
<feature type="compositionally biased region" description="Basic and acidic residues" evidence="2">
    <location>
        <begin position="1251"/>
        <end position="1260"/>
    </location>
</feature>